<evidence type="ECO:0000256" key="6">
    <source>
        <dbReference type="ARBA" id="ARBA00023065"/>
    </source>
</evidence>
<name>A0A9J6FCQ4_HAELO</name>
<evidence type="ECO:0000256" key="8">
    <source>
        <dbReference type="ARBA" id="ARBA00023136"/>
    </source>
</evidence>
<evidence type="ECO:0000256" key="4">
    <source>
        <dbReference type="ARBA" id="ARBA00022547"/>
    </source>
</evidence>
<keyword evidence="13" id="KW-1185">Reference proteome</keyword>
<keyword evidence="7" id="KW-0496">Mitochondrion</keyword>
<reference evidence="12 13" key="1">
    <citation type="journal article" date="2020" name="Cell">
        <title>Large-Scale Comparative Analyses of Tick Genomes Elucidate Their Genetic Diversity and Vector Capacities.</title>
        <authorList>
            <consortium name="Tick Genome and Microbiome Consortium (TIGMIC)"/>
            <person name="Jia N."/>
            <person name="Wang J."/>
            <person name="Shi W."/>
            <person name="Du L."/>
            <person name="Sun Y."/>
            <person name="Zhan W."/>
            <person name="Jiang J.F."/>
            <person name="Wang Q."/>
            <person name="Zhang B."/>
            <person name="Ji P."/>
            <person name="Bell-Sakyi L."/>
            <person name="Cui X.M."/>
            <person name="Yuan T.T."/>
            <person name="Jiang B.G."/>
            <person name="Yang W.F."/>
            <person name="Lam T.T."/>
            <person name="Chang Q.C."/>
            <person name="Ding S.J."/>
            <person name="Wang X.J."/>
            <person name="Zhu J.G."/>
            <person name="Ruan X.D."/>
            <person name="Zhao L."/>
            <person name="Wei J.T."/>
            <person name="Ye R.Z."/>
            <person name="Que T.C."/>
            <person name="Du C.H."/>
            <person name="Zhou Y.H."/>
            <person name="Cheng J.X."/>
            <person name="Dai P.F."/>
            <person name="Guo W.B."/>
            <person name="Han X.H."/>
            <person name="Huang E.J."/>
            <person name="Li L.F."/>
            <person name="Wei W."/>
            <person name="Gao Y.C."/>
            <person name="Liu J.Z."/>
            <person name="Shao H.Z."/>
            <person name="Wang X."/>
            <person name="Wang C.C."/>
            <person name="Yang T.C."/>
            <person name="Huo Q.B."/>
            <person name="Li W."/>
            <person name="Chen H.Y."/>
            <person name="Chen S.E."/>
            <person name="Zhou L.G."/>
            <person name="Ni X.B."/>
            <person name="Tian J.H."/>
            <person name="Sheng Y."/>
            <person name="Liu T."/>
            <person name="Pan Y.S."/>
            <person name="Xia L.Y."/>
            <person name="Li J."/>
            <person name="Zhao F."/>
            <person name="Cao W.C."/>
        </authorList>
    </citation>
    <scope>NUCLEOTIDE SEQUENCE [LARGE SCALE GENOMIC DNA]</scope>
    <source>
        <strain evidence="12">HaeL-2018</strain>
    </source>
</reference>
<protein>
    <submittedName>
        <fullName evidence="12">Uncharacterized protein</fullName>
    </submittedName>
</protein>
<evidence type="ECO:0000256" key="5">
    <source>
        <dbReference type="ARBA" id="ARBA00022781"/>
    </source>
</evidence>
<feature type="transmembrane region" description="Helical" evidence="11">
    <location>
        <begin position="196"/>
        <end position="217"/>
    </location>
</feature>
<feature type="region of interest" description="Disordered" evidence="10">
    <location>
        <begin position="229"/>
        <end position="282"/>
    </location>
</feature>
<evidence type="ECO:0000256" key="3">
    <source>
        <dbReference type="ARBA" id="ARBA00022448"/>
    </source>
</evidence>
<proteinExistence type="inferred from homology"/>
<evidence type="ECO:0000256" key="1">
    <source>
        <dbReference type="ARBA" id="ARBA00004325"/>
    </source>
</evidence>
<accession>A0A9J6FCQ4</accession>
<keyword evidence="11" id="KW-0812">Transmembrane</keyword>
<evidence type="ECO:0000256" key="2">
    <source>
        <dbReference type="ARBA" id="ARBA00005895"/>
    </source>
</evidence>
<keyword evidence="8 11" id="KW-0472">Membrane</keyword>
<comment type="caution">
    <text evidence="12">The sequence shown here is derived from an EMBL/GenBank/DDBJ whole genome shotgun (WGS) entry which is preliminary data.</text>
</comment>
<evidence type="ECO:0000256" key="10">
    <source>
        <dbReference type="SAM" id="MobiDB-lite"/>
    </source>
</evidence>
<keyword evidence="6" id="KW-0406">Ion transport</keyword>
<dbReference type="GO" id="GO:0045259">
    <property type="term" value="C:proton-transporting ATP synthase complex"/>
    <property type="evidence" value="ECO:0007669"/>
    <property type="project" value="UniProtKB-KW"/>
</dbReference>
<gene>
    <name evidence="12" type="ORF">HPB48_018241</name>
</gene>
<dbReference type="Proteomes" id="UP000821853">
    <property type="component" value="Chromosome 1"/>
</dbReference>
<dbReference type="Pfam" id="PF10206">
    <property type="entry name" value="WRW"/>
    <property type="match status" value="1"/>
</dbReference>
<keyword evidence="11" id="KW-1133">Transmembrane helix</keyword>
<dbReference type="OrthoDB" id="8921675at2759"/>
<evidence type="ECO:0000313" key="12">
    <source>
        <dbReference type="EMBL" id="KAH9360786.1"/>
    </source>
</evidence>
<evidence type="ECO:0000313" key="13">
    <source>
        <dbReference type="Proteomes" id="UP000821853"/>
    </source>
</evidence>
<sequence>MKYIQPKDAVITPMTQFFMANSLFYYLELLQDQGKAREAVRVPLSRRRAGGSRRVDQDQHSWLVRPSRNSLLEAVERVKIVMGMCREKYLRALASLFSGAFWRWKMKYIQPKDAVITPMTQFFMANSLFYYLELLQDQGKAREAVRVPLSRRRAGGSRRVDQDQHSWLVRPSRNSLLEAVERVKIVMGMCSRVQDIAIFGKSCFGVYSGFCVLHACFARRARRRRMVVTRSKGASMDKDSNADDPPGPLETIGNGPERKAPPGVAGGEQETLLPTVASDQKP</sequence>
<keyword evidence="3" id="KW-0813">Transport</keyword>
<evidence type="ECO:0000256" key="7">
    <source>
        <dbReference type="ARBA" id="ARBA00023128"/>
    </source>
</evidence>
<dbReference type="GO" id="GO:1902600">
    <property type="term" value="P:proton transmembrane transport"/>
    <property type="evidence" value="ECO:0007669"/>
    <property type="project" value="UniProtKB-KW"/>
</dbReference>
<dbReference type="VEuPathDB" id="VectorBase:HLOH_041393"/>
<comment type="similarity">
    <text evidence="2">Belongs to the ATPase F chain family.</text>
</comment>
<dbReference type="AlphaFoldDB" id="A0A9J6FCQ4"/>
<comment type="subcellular location">
    <subcellularLocation>
        <location evidence="1">Mitochondrion membrane</location>
    </subcellularLocation>
</comment>
<evidence type="ECO:0000256" key="11">
    <source>
        <dbReference type="SAM" id="Phobius"/>
    </source>
</evidence>
<keyword evidence="4" id="KW-0138">CF(0)</keyword>
<dbReference type="GO" id="GO:0006754">
    <property type="term" value="P:ATP biosynthetic process"/>
    <property type="evidence" value="ECO:0007669"/>
    <property type="project" value="UniProtKB-KW"/>
</dbReference>
<dbReference type="EMBL" id="JABSTR010000001">
    <property type="protein sequence ID" value="KAH9360786.1"/>
    <property type="molecule type" value="Genomic_DNA"/>
</dbReference>
<organism evidence="12 13">
    <name type="scientific">Haemaphysalis longicornis</name>
    <name type="common">Bush tick</name>
    <dbReference type="NCBI Taxonomy" id="44386"/>
    <lineage>
        <taxon>Eukaryota</taxon>
        <taxon>Metazoa</taxon>
        <taxon>Ecdysozoa</taxon>
        <taxon>Arthropoda</taxon>
        <taxon>Chelicerata</taxon>
        <taxon>Arachnida</taxon>
        <taxon>Acari</taxon>
        <taxon>Parasitiformes</taxon>
        <taxon>Ixodida</taxon>
        <taxon>Ixodoidea</taxon>
        <taxon>Ixodidae</taxon>
        <taxon>Haemaphysalinae</taxon>
        <taxon>Haemaphysalis</taxon>
    </lineage>
</organism>
<dbReference type="InterPro" id="IPR019344">
    <property type="entry name" value="F1F0-ATPsyn_F_prd"/>
</dbReference>
<evidence type="ECO:0000256" key="9">
    <source>
        <dbReference type="ARBA" id="ARBA00023310"/>
    </source>
</evidence>
<keyword evidence="9" id="KW-0066">ATP synthesis</keyword>
<dbReference type="GO" id="GO:0031966">
    <property type="term" value="C:mitochondrial membrane"/>
    <property type="evidence" value="ECO:0007669"/>
    <property type="project" value="UniProtKB-SubCell"/>
</dbReference>
<keyword evidence="5" id="KW-0375">Hydrogen ion transport</keyword>